<dbReference type="InterPro" id="IPR015404">
    <property type="entry name" value="Vps5_C"/>
</dbReference>
<keyword evidence="6" id="KW-0597">Phosphoprotein</keyword>
<sequence length="546" mass="61754">MANNSHNTSEDIFSTDPIDRFPTHSTHPPLFDNEDDDTDSDHNEDLFVSTLESPPMDTKTTAKNNTIEDPMNDLMASHEIDLDDEEDSYGKNGLNVSSAGEAVNGRQPVGPLKATLPSESSKAILSTSSSVTSGANETLKTNVNSRTEDQLNANAANKSASNEKHITITVGEPQRIGDGMSAYVVYKVETKTDYPYFRRSHFSVNRRFSDFLGLHDKLSEKHLHLGRIIPPTPEKSAVGMAKVKMSSKEESLSSAQFFEKRRAALERYLNRNASHPTLCADPDFREFVELDTDLPKATNTSALSGAGVKRLLSRMGDTVNKITFRMDESDPWFEEKQNQIESLDQQLKKLYTSVEALIHHRRELTQTTGAFAKSAAMLGNCEEHTSLSCALSQLAETEEKMEQLYSKQVDNDFFYLAELLKDYIALIGAVKEAFHQRVKVFQMWQHSQQMLTKKREAKAKLELALKTDKISQANEEVIEWESKVSRGQEEFESVSKTIRLEVERFELLRIRDFKTNIIKYMESLLESQQQLIKYWEAFLPEAKAIA</sequence>
<evidence type="ECO:0000256" key="1">
    <source>
        <dbReference type="ARBA" id="ARBA00004316"/>
    </source>
</evidence>
<dbReference type="GO" id="GO:0035091">
    <property type="term" value="F:phosphatidylinositol binding"/>
    <property type="evidence" value="ECO:0007669"/>
    <property type="project" value="InterPro"/>
</dbReference>
<feature type="compositionally biased region" description="Polar residues" evidence="14">
    <location>
        <begin position="1"/>
        <end position="12"/>
    </location>
</feature>
<dbReference type="FunFam" id="3.30.1520.10:FF:000016">
    <property type="entry name" value="Sorting nexin 2"/>
    <property type="match status" value="1"/>
</dbReference>
<dbReference type="Gene3D" id="3.30.1520.10">
    <property type="entry name" value="Phox-like domain"/>
    <property type="match status" value="1"/>
</dbReference>
<dbReference type="PROSITE" id="PS50195">
    <property type="entry name" value="PX"/>
    <property type="match status" value="1"/>
</dbReference>
<dbReference type="GO" id="GO:0031901">
    <property type="term" value="C:early endosome membrane"/>
    <property type="evidence" value="ECO:0007669"/>
    <property type="project" value="UniProtKB-SubCell"/>
</dbReference>
<dbReference type="GO" id="GO:0005829">
    <property type="term" value="C:cytosol"/>
    <property type="evidence" value="ECO:0007669"/>
    <property type="project" value="GOC"/>
</dbReference>
<evidence type="ECO:0000256" key="3">
    <source>
        <dbReference type="ARBA" id="ARBA00010883"/>
    </source>
</evidence>
<evidence type="ECO:0000256" key="9">
    <source>
        <dbReference type="ARBA" id="ARBA00022990"/>
    </source>
</evidence>
<dbReference type="CDD" id="cd07623">
    <property type="entry name" value="BAR_SNX1_2"/>
    <property type="match status" value="1"/>
</dbReference>
<dbReference type="FunFam" id="1.20.1270.60:FF:000012">
    <property type="entry name" value="Sorting nexin 2"/>
    <property type="match status" value="1"/>
</dbReference>
<proteinExistence type="inferred from homology"/>
<gene>
    <name evidence="16" type="ORF">OSB1V03_LOCUS16382</name>
</gene>
<comment type="subcellular location">
    <subcellularLocation>
        <location evidence="1">Cell projection</location>
    </subcellularLocation>
    <subcellularLocation>
        <location evidence="2">Early endosome membrane</location>
        <topology evidence="2">Peripheral membrane protein</topology>
        <orientation evidence="2">Cytoplasmic side</orientation>
    </subcellularLocation>
</comment>
<dbReference type="CDD" id="cd06859">
    <property type="entry name" value="PX_SNX1_2_like"/>
    <property type="match status" value="1"/>
</dbReference>
<feature type="domain" description="PX" evidence="15">
    <location>
        <begin position="164"/>
        <end position="295"/>
    </location>
</feature>
<evidence type="ECO:0000256" key="12">
    <source>
        <dbReference type="ARBA" id="ARBA00045620"/>
    </source>
</evidence>
<evidence type="ECO:0000313" key="17">
    <source>
        <dbReference type="Proteomes" id="UP000759131"/>
    </source>
</evidence>
<feature type="region of interest" description="Disordered" evidence="14">
    <location>
        <begin position="85"/>
        <end position="148"/>
    </location>
</feature>
<feature type="coiled-coil region" evidence="13">
    <location>
        <begin position="463"/>
        <end position="490"/>
    </location>
</feature>
<dbReference type="EMBL" id="OC872737">
    <property type="protein sequence ID" value="CAD7635993.1"/>
    <property type="molecule type" value="Genomic_DNA"/>
</dbReference>
<comment type="similarity">
    <text evidence="3">Belongs to the sorting nexin family.</text>
</comment>
<evidence type="ECO:0000256" key="5">
    <source>
        <dbReference type="ARBA" id="ARBA00022448"/>
    </source>
</evidence>
<dbReference type="Gene3D" id="1.20.1270.60">
    <property type="entry name" value="Arfaptin homology (AH) domain/BAR domain"/>
    <property type="match status" value="1"/>
</dbReference>
<dbReference type="OrthoDB" id="271164at2759"/>
<evidence type="ECO:0000256" key="8">
    <source>
        <dbReference type="ARBA" id="ARBA00022927"/>
    </source>
</evidence>
<protein>
    <recommendedName>
        <fullName evidence="4">Sorting nexin-2</fullName>
    </recommendedName>
</protein>
<feature type="compositionally biased region" description="Polar residues" evidence="14">
    <location>
        <begin position="117"/>
        <end position="145"/>
    </location>
</feature>
<comment type="function">
    <text evidence="12">Involved in several stages of intracellular trafficking. Interacts with membranes containing phosphatidylinositol 3-phosphate (PtdIns(3P)) or phosphatidylinositol 3,5-bisphosphate (PtdIns(3,5)P2). Acts in part as component of the retromer membrane-deforming SNX-BAR subcomplex. The SNX-BAR retromer mediates retrograde transport of cargo proteins from endosomes to the trans-Golgi network (TGN) and is involved in endosome-to-plasma membrane transport for cargo protein recycling. The SNX-BAR subcomplex functions to deform the donor membrane into a tubular profile called endosome-to-TGN transport carrier (ETC). Can sense membrane curvature and has in vitro vesicle-to-membrane remodeling activity. Required for retrograde endosome-to-TGN transport of TGN38. Promotes KALRN- and RHOG-dependent but retromer-independent membrane remodeling such as lamellipodium formation; the function is dependent on GEF activity of KALRN.</text>
</comment>
<dbReference type="SUPFAM" id="SSF64268">
    <property type="entry name" value="PX domain"/>
    <property type="match status" value="1"/>
</dbReference>
<dbReference type="Pfam" id="PF09325">
    <property type="entry name" value="Vps5"/>
    <property type="match status" value="1"/>
</dbReference>
<evidence type="ECO:0000256" key="11">
    <source>
        <dbReference type="ARBA" id="ARBA00023273"/>
    </source>
</evidence>
<evidence type="ECO:0000256" key="2">
    <source>
        <dbReference type="ARBA" id="ARBA00004469"/>
    </source>
</evidence>
<dbReference type="GO" id="GO:0015031">
    <property type="term" value="P:protein transport"/>
    <property type="evidence" value="ECO:0007669"/>
    <property type="project" value="UniProtKB-KW"/>
</dbReference>
<keyword evidence="9" id="KW-0007">Acetylation</keyword>
<keyword evidence="13" id="KW-0175">Coiled coil</keyword>
<dbReference type="SMART" id="SM00312">
    <property type="entry name" value="PX"/>
    <property type="match status" value="1"/>
</dbReference>
<dbReference type="GO" id="GO:0042995">
    <property type="term" value="C:cell projection"/>
    <property type="evidence" value="ECO:0007669"/>
    <property type="project" value="UniProtKB-SubCell"/>
</dbReference>
<dbReference type="Pfam" id="PF00787">
    <property type="entry name" value="PX"/>
    <property type="match status" value="1"/>
</dbReference>
<keyword evidence="5" id="KW-0813">Transport</keyword>
<dbReference type="PANTHER" id="PTHR10555">
    <property type="entry name" value="SORTING NEXIN"/>
    <property type="match status" value="1"/>
</dbReference>
<evidence type="ECO:0000256" key="13">
    <source>
        <dbReference type="SAM" id="Coils"/>
    </source>
</evidence>
<keyword evidence="8" id="KW-0653">Protein transport</keyword>
<evidence type="ECO:0000256" key="14">
    <source>
        <dbReference type="SAM" id="MobiDB-lite"/>
    </source>
</evidence>
<dbReference type="SUPFAM" id="SSF103657">
    <property type="entry name" value="BAR/IMD domain-like"/>
    <property type="match status" value="1"/>
</dbReference>
<reference evidence="16" key="1">
    <citation type="submission" date="2020-11" db="EMBL/GenBank/DDBJ databases">
        <authorList>
            <person name="Tran Van P."/>
        </authorList>
    </citation>
    <scope>NUCLEOTIDE SEQUENCE</scope>
</reference>
<dbReference type="InterPro" id="IPR027267">
    <property type="entry name" value="AH/BAR_dom_sf"/>
</dbReference>
<keyword evidence="17" id="KW-1185">Reference proteome</keyword>
<keyword evidence="10" id="KW-0472">Membrane</keyword>
<name>A0A7R9Q851_9ACAR</name>
<dbReference type="GO" id="GO:0034498">
    <property type="term" value="P:early endosome to Golgi transport"/>
    <property type="evidence" value="ECO:0007669"/>
    <property type="project" value="TreeGrafter"/>
</dbReference>
<feature type="region of interest" description="Disordered" evidence="14">
    <location>
        <begin position="1"/>
        <end position="71"/>
    </location>
</feature>
<evidence type="ECO:0000259" key="15">
    <source>
        <dbReference type="PROSITE" id="PS50195"/>
    </source>
</evidence>
<dbReference type="EMBL" id="CAJPIZ010018162">
    <property type="protein sequence ID" value="CAG2116423.1"/>
    <property type="molecule type" value="Genomic_DNA"/>
</dbReference>
<feature type="compositionally biased region" description="Polar residues" evidence="14">
    <location>
        <begin position="58"/>
        <end position="67"/>
    </location>
</feature>
<evidence type="ECO:0000256" key="7">
    <source>
        <dbReference type="ARBA" id="ARBA00022753"/>
    </source>
</evidence>
<evidence type="ECO:0000256" key="10">
    <source>
        <dbReference type="ARBA" id="ARBA00023136"/>
    </source>
</evidence>
<evidence type="ECO:0000256" key="6">
    <source>
        <dbReference type="ARBA" id="ARBA00022553"/>
    </source>
</evidence>
<organism evidence="16">
    <name type="scientific">Medioppia subpectinata</name>
    <dbReference type="NCBI Taxonomy" id="1979941"/>
    <lineage>
        <taxon>Eukaryota</taxon>
        <taxon>Metazoa</taxon>
        <taxon>Ecdysozoa</taxon>
        <taxon>Arthropoda</taxon>
        <taxon>Chelicerata</taxon>
        <taxon>Arachnida</taxon>
        <taxon>Acari</taxon>
        <taxon>Acariformes</taxon>
        <taxon>Sarcoptiformes</taxon>
        <taxon>Oribatida</taxon>
        <taxon>Brachypylina</taxon>
        <taxon>Oppioidea</taxon>
        <taxon>Oppiidae</taxon>
        <taxon>Medioppia</taxon>
    </lineage>
</organism>
<dbReference type="InterPro" id="IPR001683">
    <property type="entry name" value="PX_dom"/>
</dbReference>
<keyword evidence="7" id="KW-0967">Endosome</keyword>
<accession>A0A7R9Q851</accession>
<evidence type="ECO:0000313" key="16">
    <source>
        <dbReference type="EMBL" id="CAD7635993.1"/>
    </source>
</evidence>
<dbReference type="InterPro" id="IPR036871">
    <property type="entry name" value="PX_dom_sf"/>
</dbReference>
<evidence type="ECO:0000256" key="4">
    <source>
        <dbReference type="ARBA" id="ARBA00020435"/>
    </source>
</evidence>
<dbReference type="AlphaFoldDB" id="A0A7R9Q851"/>
<keyword evidence="11" id="KW-0966">Cell projection</keyword>
<dbReference type="PANTHER" id="PTHR10555:SF170">
    <property type="entry name" value="FI18122P1"/>
    <property type="match status" value="1"/>
</dbReference>
<dbReference type="Proteomes" id="UP000759131">
    <property type="component" value="Unassembled WGS sequence"/>
</dbReference>